<evidence type="ECO:0008006" key="4">
    <source>
        <dbReference type="Google" id="ProtNLM"/>
    </source>
</evidence>
<feature type="signal peptide" evidence="1">
    <location>
        <begin position="1"/>
        <end position="23"/>
    </location>
</feature>
<evidence type="ECO:0000256" key="1">
    <source>
        <dbReference type="SAM" id="SignalP"/>
    </source>
</evidence>
<dbReference type="KEGG" id="bpsi:IX83_08150"/>
<dbReference type="RefSeq" id="WP_038501133.1">
    <property type="nucleotide sequence ID" value="NZ_AFWK01000035.1"/>
</dbReference>
<dbReference type="PROSITE" id="PS51257">
    <property type="entry name" value="PROKAR_LIPOPROTEIN"/>
    <property type="match status" value="1"/>
</dbReference>
<dbReference type="Proteomes" id="UP000028945">
    <property type="component" value="Chromosome"/>
</dbReference>
<organism evidence="2 3">
    <name type="scientific">Basilea psittacipulmonis DSM 24701</name>
    <dbReference type="NCBI Taxonomy" id="1072685"/>
    <lineage>
        <taxon>Bacteria</taxon>
        <taxon>Pseudomonadati</taxon>
        <taxon>Pseudomonadota</taxon>
        <taxon>Betaproteobacteria</taxon>
        <taxon>Burkholderiales</taxon>
        <taxon>Alcaligenaceae</taxon>
        <taxon>Basilea</taxon>
    </lineage>
</organism>
<dbReference type="EMBL" id="CP009238">
    <property type="protein sequence ID" value="AIL33272.1"/>
    <property type="molecule type" value="Genomic_DNA"/>
</dbReference>
<evidence type="ECO:0000313" key="2">
    <source>
        <dbReference type="EMBL" id="AIL33272.1"/>
    </source>
</evidence>
<dbReference type="STRING" id="1072685.IX83_08150"/>
<protein>
    <recommendedName>
        <fullName evidence="4">Lipoprotein</fullName>
    </recommendedName>
</protein>
<sequence>MKKIVALCAVSAAILAGCGSFNAKTVPSNIKVDNVCVLQRANSPLIAQYISENLTQRGISNHIVKTQGTCKNIIWYNARMNGDYQYITKSTTSIKINDKRVGTVKYKNRDKVTSLKDQVNNIMTNLLGRR</sequence>
<feature type="chain" id="PRO_5001717532" description="Lipoprotein" evidence="1">
    <location>
        <begin position="24"/>
        <end position="130"/>
    </location>
</feature>
<keyword evidence="1" id="KW-0732">Signal</keyword>
<dbReference type="AlphaFoldDB" id="A0A077DIH8"/>
<gene>
    <name evidence="2" type="ORF">IX83_08150</name>
</gene>
<proteinExistence type="predicted"/>
<dbReference type="HOGENOM" id="CLU_1933911_0_0_4"/>
<reference evidence="2 3" key="1">
    <citation type="journal article" date="2014" name="BMC Genomics">
        <title>A genomic perspective on a new bacterial genus and species from the Alcaligenaceae family, Basilea psittacipulmonis.</title>
        <authorList>
            <person name="Whiteson K.L."/>
            <person name="Hernandez D."/>
            <person name="Lazarevic V."/>
            <person name="Gaia N."/>
            <person name="Farinelli L."/>
            <person name="Francois P."/>
            <person name="Pilo P."/>
            <person name="Frey J."/>
            <person name="Schrenzel J."/>
        </authorList>
    </citation>
    <scope>NUCLEOTIDE SEQUENCE [LARGE SCALE GENOMIC DNA]</scope>
    <source>
        <strain evidence="2 3">DSM 24701</strain>
    </source>
</reference>
<evidence type="ECO:0000313" key="3">
    <source>
        <dbReference type="Proteomes" id="UP000028945"/>
    </source>
</evidence>
<accession>A0A077DIH8</accession>
<keyword evidence="3" id="KW-1185">Reference proteome</keyword>
<name>A0A077DIH8_9BURK</name>